<evidence type="ECO:0000259" key="3">
    <source>
        <dbReference type="SMART" id="SM00632"/>
    </source>
</evidence>
<reference evidence="5" key="1">
    <citation type="journal article" date="2019" name="Int. J. Syst. Evol. Microbiol.">
        <title>The Global Catalogue of Microorganisms (GCM) 10K type strain sequencing project: providing services to taxonomists for standard genome sequencing and annotation.</title>
        <authorList>
            <consortium name="The Broad Institute Genomics Platform"/>
            <consortium name="The Broad Institute Genome Sequencing Center for Infectious Disease"/>
            <person name="Wu L."/>
            <person name="Ma J."/>
        </authorList>
    </citation>
    <scope>NUCLEOTIDE SEQUENCE [LARGE SCALE GENOMIC DNA]</scope>
    <source>
        <strain evidence="5">JCM 16373</strain>
    </source>
</reference>
<evidence type="ECO:0000313" key="4">
    <source>
        <dbReference type="EMBL" id="GAA2617106.1"/>
    </source>
</evidence>
<sequence>MRDWWSEGSALSFSRGDRGFVAVNNGDAELSRTFQTSLPAGTYCDVASAQGGCGRKAQVSDNGTAQLTLPARSAVALYVEATG</sequence>
<dbReference type="SMART" id="SM00632">
    <property type="entry name" value="Aamy_C"/>
    <property type="match status" value="1"/>
</dbReference>
<evidence type="ECO:0000256" key="1">
    <source>
        <dbReference type="ARBA" id="ARBA00008061"/>
    </source>
</evidence>
<dbReference type="InterPro" id="IPR031319">
    <property type="entry name" value="A-amylase_C"/>
</dbReference>
<dbReference type="Pfam" id="PF02806">
    <property type="entry name" value="Alpha-amylase_C"/>
    <property type="match status" value="1"/>
</dbReference>
<comment type="similarity">
    <text evidence="1">Belongs to the glycosyl hydrolase 13 family.</text>
</comment>
<keyword evidence="5" id="KW-1185">Reference proteome</keyword>
<proteinExistence type="inferred from homology"/>
<dbReference type="InterPro" id="IPR006048">
    <property type="entry name" value="A-amylase/branching_C"/>
</dbReference>
<name>A0ABP6CEB3_9ACTN</name>
<feature type="domain" description="Alpha-amylase C-terminal" evidence="3">
    <location>
        <begin position="2"/>
        <end position="82"/>
    </location>
</feature>
<evidence type="ECO:0000256" key="2">
    <source>
        <dbReference type="ARBA" id="ARBA00030238"/>
    </source>
</evidence>
<dbReference type="InterPro" id="IPR013780">
    <property type="entry name" value="Glyco_hydro_b"/>
</dbReference>
<accession>A0ABP6CEB3</accession>
<dbReference type="Proteomes" id="UP001501447">
    <property type="component" value="Unassembled WGS sequence"/>
</dbReference>
<protein>
    <recommendedName>
        <fullName evidence="2">1,4-alpha-D-glucan glucanohydrolase</fullName>
    </recommendedName>
</protein>
<evidence type="ECO:0000313" key="5">
    <source>
        <dbReference type="Proteomes" id="UP001501447"/>
    </source>
</evidence>
<comment type="caution">
    <text evidence="4">The sequence shown here is derived from an EMBL/GenBank/DDBJ whole genome shotgun (WGS) entry which is preliminary data.</text>
</comment>
<dbReference type="EMBL" id="BAAARJ010000010">
    <property type="protein sequence ID" value="GAA2617106.1"/>
    <property type="molecule type" value="Genomic_DNA"/>
</dbReference>
<dbReference type="Gene3D" id="2.60.40.1180">
    <property type="entry name" value="Golgi alpha-mannosidase II"/>
    <property type="match status" value="1"/>
</dbReference>
<gene>
    <name evidence="4" type="ORF">GCM10009863_33600</name>
</gene>
<organism evidence="4 5">
    <name type="scientific">Streptomyces axinellae</name>
    <dbReference type="NCBI Taxonomy" id="552788"/>
    <lineage>
        <taxon>Bacteria</taxon>
        <taxon>Bacillati</taxon>
        <taxon>Actinomycetota</taxon>
        <taxon>Actinomycetes</taxon>
        <taxon>Kitasatosporales</taxon>
        <taxon>Streptomycetaceae</taxon>
        <taxon>Streptomyces</taxon>
    </lineage>
</organism>
<dbReference type="SUPFAM" id="SSF51011">
    <property type="entry name" value="Glycosyl hydrolase domain"/>
    <property type="match status" value="1"/>
</dbReference>